<dbReference type="PANTHER" id="PTHR11842:SF10">
    <property type="entry name" value="MITOTIC SPINDLE ASSEMBLY CHECKPOINT PROTEIN MAD2B"/>
    <property type="match status" value="1"/>
</dbReference>
<feature type="coiled-coil region" evidence="2">
    <location>
        <begin position="213"/>
        <end position="240"/>
    </location>
</feature>
<name>A0A8H5BHV7_9AGAR</name>
<comment type="similarity">
    <text evidence="1">Belongs to the MAD2 family.</text>
</comment>
<dbReference type="OrthoDB" id="21254at2759"/>
<dbReference type="EMBL" id="JAACJK010000166">
    <property type="protein sequence ID" value="KAF5323565.1"/>
    <property type="molecule type" value="Genomic_DNA"/>
</dbReference>
<evidence type="ECO:0000313" key="5">
    <source>
        <dbReference type="Proteomes" id="UP000541558"/>
    </source>
</evidence>
<organism evidence="4 5">
    <name type="scientific">Ephemerocybe angulata</name>
    <dbReference type="NCBI Taxonomy" id="980116"/>
    <lineage>
        <taxon>Eukaryota</taxon>
        <taxon>Fungi</taxon>
        <taxon>Dikarya</taxon>
        <taxon>Basidiomycota</taxon>
        <taxon>Agaricomycotina</taxon>
        <taxon>Agaricomycetes</taxon>
        <taxon>Agaricomycetidae</taxon>
        <taxon>Agaricales</taxon>
        <taxon>Agaricineae</taxon>
        <taxon>Psathyrellaceae</taxon>
        <taxon>Ephemerocybe</taxon>
    </lineage>
</organism>
<gene>
    <name evidence="4" type="ORF">D9611_005677</name>
</gene>
<dbReference type="AlphaFoldDB" id="A0A8H5BHV7"/>
<dbReference type="PANTHER" id="PTHR11842">
    <property type="entry name" value="MITOTIC SPINDLE ASSEMBLY CHECKPOINT PROTEIN MAD2"/>
    <property type="match status" value="1"/>
</dbReference>
<feature type="domain" description="HORMA" evidence="3">
    <location>
        <begin position="9"/>
        <end position="209"/>
    </location>
</feature>
<dbReference type="InterPro" id="IPR003511">
    <property type="entry name" value="HORMA_dom"/>
</dbReference>
<keyword evidence="5" id="KW-1185">Reference proteome</keyword>
<proteinExistence type="inferred from homology"/>
<dbReference type="PROSITE" id="PS50815">
    <property type="entry name" value="HORMA"/>
    <property type="match status" value="1"/>
</dbReference>
<dbReference type="InterPro" id="IPR036570">
    <property type="entry name" value="HORMA_dom_sf"/>
</dbReference>
<dbReference type="SUPFAM" id="SSF56019">
    <property type="entry name" value="The spindle assembly checkpoint protein mad2"/>
    <property type="match status" value="1"/>
</dbReference>
<evidence type="ECO:0000256" key="2">
    <source>
        <dbReference type="SAM" id="Coils"/>
    </source>
</evidence>
<keyword evidence="2" id="KW-0175">Coiled coil</keyword>
<dbReference type="GO" id="GO:0016035">
    <property type="term" value="C:zeta DNA polymerase complex"/>
    <property type="evidence" value="ECO:0007669"/>
    <property type="project" value="TreeGrafter"/>
</dbReference>
<dbReference type="Gene3D" id="3.30.900.10">
    <property type="entry name" value="HORMA domain"/>
    <property type="match status" value="1"/>
</dbReference>
<dbReference type="Pfam" id="PF02301">
    <property type="entry name" value="HORMA"/>
    <property type="match status" value="1"/>
</dbReference>
<evidence type="ECO:0000313" key="4">
    <source>
        <dbReference type="EMBL" id="KAF5323565.1"/>
    </source>
</evidence>
<comment type="caution">
    <text evidence="4">The sequence shown here is derived from an EMBL/GenBank/DDBJ whole genome shotgun (WGS) entry which is preliminary data.</text>
</comment>
<evidence type="ECO:0000259" key="3">
    <source>
        <dbReference type="PROSITE" id="PS50815"/>
    </source>
</evidence>
<reference evidence="4 5" key="1">
    <citation type="journal article" date="2020" name="ISME J.">
        <title>Uncovering the hidden diversity of litter-decomposition mechanisms in mushroom-forming fungi.</title>
        <authorList>
            <person name="Floudas D."/>
            <person name="Bentzer J."/>
            <person name="Ahren D."/>
            <person name="Johansson T."/>
            <person name="Persson P."/>
            <person name="Tunlid A."/>
        </authorList>
    </citation>
    <scope>NUCLEOTIDE SEQUENCE [LARGE SCALE GENOMIC DNA]</scope>
    <source>
        <strain evidence="4 5">CBS 175.51</strain>
    </source>
</reference>
<dbReference type="InterPro" id="IPR045091">
    <property type="entry name" value="Mad2-like"/>
</dbReference>
<accession>A0A8H5BHV7</accession>
<sequence length="244" mass="27634">MSDEPLSFDQAVAGVSEFIEVAIHTILYVRQVYPPDLFIRRKKYDTPVYQSRHPTLNEYISGAIKAVSDEIAQGTVEKVVMVIRNKEHVALERFIFSVENMVEVEPFNRGTRIENAMTAKSLVQYFRSFLIKLSMLECQLGQMNLGDDISFAILLELKDKAAPSVSHTTDPPPWVPAETQHTTAGVTEEAELHMIRSVNTGVINVSIAVQESAEKLRLEKEKRKQRRLEAKKAAELLKQEQPPQ</sequence>
<dbReference type="Proteomes" id="UP000541558">
    <property type="component" value="Unassembled WGS sequence"/>
</dbReference>
<evidence type="ECO:0000256" key="1">
    <source>
        <dbReference type="ARBA" id="ARBA00010348"/>
    </source>
</evidence>
<protein>
    <recommendedName>
        <fullName evidence="3">HORMA domain-containing protein</fullName>
    </recommendedName>
</protein>